<comment type="caution">
    <text evidence="1">The sequence shown here is derived from an EMBL/GenBank/DDBJ whole genome shotgun (WGS) entry which is preliminary data.</text>
</comment>
<organism evidence="1 2">
    <name type="scientific">Eumeta variegata</name>
    <name type="common">Bagworm moth</name>
    <name type="synonym">Eumeta japonica</name>
    <dbReference type="NCBI Taxonomy" id="151549"/>
    <lineage>
        <taxon>Eukaryota</taxon>
        <taxon>Metazoa</taxon>
        <taxon>Ecdysozoa</taxon>
        <taxon>Arthropoda</taxon>
        <taxon>Hexapoda</taxon>
        <taxon>Insecta</taxon>
        <taxon>Pterygota</taxon>
        <taxon>Neoptera</taxon>
        <taxon>Endopterygota</taxon>
        <taxon>Lepidoptera</taxon>
        <taxon>Glossata</taxon>
        <taxon>Ditrysia</taxon>
        <taxon>Tineoidea</taxon>
        <taxon>Psychidae</taxon>
        <taxon>Oiketicinae</taxon>
        <taxon>Eumeta</taxon>
    </lineage>
</organism>
<reference evidence="1 2" key="1">
    <citation type="journal article" date="2019" name="Commun. Biol.">
        <title>The bagworm genome reveals a unique fibroin gene that provides high tensile strength.</title>
        <authorList>
            <person name="Kono N."/>
            <person name="Nakamura H."/>
            <person name="Ohtoshi R."/>
            <person name="Tomita M."/>
            <person name="Numata K."/>
            <person name="Arakawa K."/>
        </authorList>
    </citation>
    <scope>NUCLEOTIDE SEQUENCE [LARGE SCALE GENOMIC DNA]</scope>
</reference>
<dbReference type="EMBL" id="BGZK01001169">
    <property type="protein sequence ID" value="GBP73314.1"/>
    <property type="molecule type" value="Genomic_DNA"/>
</dbReference>
<name>A0A4C1YE95_EUMVA</name>
<proteinExistence type="predicted"/>
<sequence>MGDQASAMDNLIEIGDYNYKRFESLITKRQCSCETFTVDDLQPECDPRAPRAPPAAVSPHAGTRLVTRGSKRKWPNMHQVATSFSRGKVVHGVSLILIKNNMKCKERPDLVSLPVERTIEVARIELERLIDLSSTEAVVELIEQIFGAWKESRYATAVFCDLAKAFDCVHHDTWIRKLRHCGFTGLSLGFLKSYLSGRVQRVDINGERFSRSAVSMGVKKLREDVQGLCCLVGDEVFFPKDDLLWNLQGNNNVCGRMPVRKVDLHVVRSALLRTQRPALILLIKTYRTTSTAALPVLVGVPPADLEVTAAGRVDRERDGRTRAEIGMLAQRVRDEVTQKWQK</sequence>
<evidence type="ECO:0000313" key="2">
    <source>
        <dbReference type="Proteomes" id="UP000299102"/>
    </source>
</evidence>
<keyword evidence="2" id="KW-1185">Reference proteome</keyword>
<evidence type="ECO:0000313" key="1">
    <source>
        <dbReference type="EMBL" id="GBP73314.1"/>
    </source>
</evidence>
<dbReference type="Proteomes" id="UP000299102">
    <property type="component" value="Unassembled WGS sequence"/>
</dbReference>
<protein>
    <submittedName>
        <fullName evidence="1">Uncharacterized protein</fullName>
    </submittedName>
</protein>
<gene>
    <name evidence="1" type="ORF">EVAR_52840_1</name>
</gene>
<dbReference type="AlphaFoldDB" id="A0A4C1YE95"/>
<accession>A0A4C1YE95</accession>
<dbReference type="OrthoDB" id="414730at2759"/>